<evidence type="ECO:0000313" key="2">
    <source>
        <dbReference type="EMBL" id="MCY9599904.1"/>
    </source>
</evidence>
<gene>
    <name evidence="2" type="ORF">M5X16_29580</name>
    <name evidence="3" type="ORF">PC41400_00135</name>
</gene>
<keyword evidence="3" id="KW-0808">Transferase</keyword>
<protein>
    <submittedName>
        <fullName evidence="3">Class I SAM-dependent methyltransferase</fullName>
    </submittedName>
</protein>
<dbReference type="GO" id="GO:0008168">
    <property type="term" value="F:methyltransferase activity"/>
    <property type="evidence" value="ECO:0007669"/>
    <property type="project" value="UniProtKB-KW"/>
</dbReference>
<dbReference type="OrthoDB" id="8385759at2"/>
<dbReference type="Proteomes" id="UP001527202">
    <property type="component" value="Unassembled WGS sequence"/>
</dbReference>
<dbReference type="Pfam" id="PF13649">
    <property type="entry name" value="Methyltransf_25"/>
    <property type="match status" value="1"/>
</dbReference>
<evidence type="ECO:0000259" key="1">
    <source>
        <dbReference type="Pfam" id="PF13649"/>
    </source>
</evidence>
<dbReference type="EMBL" id="CP026520">
    <property type="protein sequence ID" value="QAV16188.1"/>
    <property type="molecule type" value="Genomic_DNA"/>
</dbReference>
<name>A0A410WP60_9BACL</name>
<evidence type="ECO:0000313" key="3">
    <source>
        <dbReference type="EMBL" id="QAV16188.1"/>
    </source>
</evidence>
<accession>A0A410WP60</accession>
<dbReference type="CDD" id="cd02440">
    <property type="entry name" value="AdoMet_MTases"/>
    <property type="match status" value="1"/>
</dbReference>
<sequence>MQKQFSEHNQTAWNQHAYEAWLNRFGTPEEAAALISRNPEGTVRSFSRFLGDLSGIKAVNLLGSHGSKAAALALLGASEVTVVDIAAENAKYGTELAEAAGAHVRYVVSDVLELPEEELTGDYGLALMEFGILHYFLELKPLFDVVVKLLASGGRLILQDFHPVTTKLISSRGSTAKVRKHKVTGDYFDTSIEETDVAYSKFLPGQDEAALIKVRHRKWTLGEIVTAAASSGLFIEVLEEEPNRSSDVYDKGIPKSFTLVARKL</sequence>
<keyword evidence="3" id="KW-0489">Methyltransferase</keyword>
<dbReference type="Gene3D" id="3.40.50.150">
    <property type="entry name" value="Vaccinia Virus protein VP39"/>
    <property type="match status" value="1"/>
</dbReference>
<feature type="domain" description="Methyltransferase" evidence="1">
    <location>
        <begin position="66"/>
        <end position="154"/>
    </location>
</feature>
<dbReference type="Proteomes" id="UP000288943">
    <property type="component" value="Chromosome"/>
</dbReference>
<dbReference type="SUPFAM" id="SSF53335">
    <property type="entry name" value="S-adenosyl-L-methionine-dependent methyltransferases"/>
    <property type="match status" value="1"/>
</dbReference>
<dbReference type="GO" id="GO:0032259">
    <property type="term" value="P:methylation"/>
    <property type="evidence" value="ECO:0007669"/>
    <property type="project" value="UniProtKB-KW"/>
</dbReference>
<evidence type="ECO:0000313" key="4">
    <source>
        <dbReference type="Proteomes" id="UP000288943"/>
    </source>
</evidence>
<dbReference type="GeneID" id="95373225"/>
<dbReference type="EMBL" id="JAMDMJ010000068">
    <property type="protein sequence ID" value="MCY9599904.1"/>
    <property type="molecule type" value="Genomic_DNA"/>
</dbReference>
<dbReference type="KEGG" id="pchi:PC41400_00135"/>
<organism evidence="3 4">
    <name type="scientific">Paenibacillus chitinolyticus</name>
    <dbReference type="NCBI Taxonomy" id="79263"/>
    <lineage>
        <taxon>Bacteria</taxon>
        <taxon>Bacillati</taxon>
        <taxon>Bacillota</taxon>
        <taxon>Bacilli</taxon>
        <taxon>Bacillales</taxon>
        <taxon>Paenibacillaceae</taxon>
        <taxon>Paenibacillus</taxon>
    </lineage>
</organism>
<reference evidence="2 5" key="2">
    <citation type="submission" date="2022-05" db="EMBL/GenBank/DDBJ databases">
        <title>Genome Sequencing of Bee-Associated Microbes.</title>
        <authorList>
            <person name="Dunlap C."/>
        </authorList>
    </citation>
    <scope>NUCLEOTIDE SEQUENCE [LARGE SCALE GENOMIC DNA]</scope>
    <source>
        <strain evidence="2 5">NRRL B-23120</strain>
    </source>
</reference>
<dbReference type="InterPro" id="IPR029063">
    <property type="entry name" value="SAM-dependent_MTases_sf"/>
</dbReference>
<evidence type="ECO:0000313" key="5">
    <source>
        <dbReference type="Proteomes" id="UP001527202"/>
    </source>
</evidence>
<dbReference type="AlphaFoldDB" id="A0A410WP60"/>
<dbReference type="InterPro" id="IPR041698">
    <property type="entry name" value="Methyltransf_25"/>
</dbReference>
<proteinExistence type="predicted"/>
<keyword evidence="5" id="KW-1185">Reference proteome</keyword>
<dbReference type="RefSeq" id="WP_042231217.1">
    <property type="nucleotide sequence ID" value="NZ_CP026520.1"/>
</dbReference>
<reference evidence="3 4" key="1">
    <citation type="submission" date="2018-01" db="EMBL/GenBank/DDBJ databases">
        <title>The whole genome sequencing and assembly of Paenibacillus chitinolyticus KCCM 41400 strain.</title>
        <authorList>
            <person name="Kim J.-Y."/>
            <person name="Park M.-K."/>
            <person name="Lee Y.-J."/>
            <person name="Yi H."/>
            <person name="Bahn Y.-S."/>
            <person name="Kim J.F."/>
            <person name="Lee D.-W."/>
        </authorList>
    </citation>
    <scope>NUCLEOTIDE SEQUENCE [LARGE SCALE GENOMIC DNA]</scope>
    <source>
        <strain evidence="3 4">KCCM 41400</strain>
    </source>
</reference>